<name>Q2TM60_MEGGA</name>
<feature type="domain" description="AAA" evidence="1">
    <location>
        <begin position="4"/>
        <end position="176"/>
    </location>
</feature>
<gene>
    <name evidence="2" type="primary">parA</name>
</gene>
<dbReference type="PANTHER" id="PTHR13696">
    <property type="entry name" value="P-LOOP CONTAINING NUCLEOSIDE TRIPHOSPHATE HYDROLASE"/>
    <property type="match status" value="1"/>
</dbReference>
<dbReference type="Gene3D" id="3.40.50.300">
    <property type="entry name" value="P-loop containing nucleotide triphosphate hydrolases"/>
    <property type="match status" value="1"/>
</dbReference>
<dbReference type="FunFam" id="3.40.50.300:FF:000285">
    <property type="entry name" value="Sporulation initiation inhibitor Soj"/>
    <property type="match status" value="1"/>
</dbReference>
<dbReference type="OMA" id="MRVWAVA"/>
<protein>
    <submittedName>
        <fullName evidence="2">ParA family protein</fullName>
    </submittedName>
</protein>
<dbReference type="InterPro" id="IPR027417">
    <property type="entry name" value="P-loop_NTPase"/>
</dbReference>
<reference evidence="2" key="1">
    <citation type="journal article" date="2006" name="DNA Seq.">
        <title>A chemotaxis operon in the bacterium Desulfovibrio gigas is induced under several growth conditions.</title>
        <authorList>
            <person name="Felix R."/>
            <person name="Rodrigues R."/>
            <person name="Machado P."/>
            <person name="Oliveira S."/>
            <person name="Rodrigues-Pousada C."/>
        </authorList>
    </citation>
    <scope>NUCLEOTIDE SEQUENCE</scope>
</reference>
<evidence type="ECO:0000313" key="2">
    <source>
        <dbReference type="EMBL" id="AAX37304.1"/>
    </source>
</evidence>
<dbReference type="Pfam" id="PF13614">
    <property type="entry name" value="AAA_31"/>
    <property type="match status" value="1"/>
</dbReference>
<dbReference type="SUPFAM" id="SSF52540">
    <property type="entry name" value="P-loop containing nucleoside triphosphate hydrolases"/>
    <property type="match status" value="1"/>
</dbReference>
<dbReference type="AlphaFoldDB" id="Q2TM60"/>
<evidence type="ECO:0000259" key="1">
    <source>
        <dbReference type="Pfam" id="PF13614"/>
    </source>
</evidence>
<dbReference type="CDD" id="cd02042">
    <property type="entry name" value="ParAB_family"/>
    <property type="match status" value="1"/>
</dbReference>
<dbReference type="EMBL" id="AY833420">
    <property type="protein sequence ID" value="AAX37304.1"/>
    <property type="molecule type" value="Genomic_DNA"/>
</dbReference>
<dbReference type="PANTHER" id="PTHR13696:SF69">
    <property type="entry name" value="PLASMID PARTITIONING PROTEIN-RELATED"/>
    <property type="match status" value="1"/>
</dbReference>
<dbReference type="InterPro" id="IPR050678">
    <property type="entry name" value="DNA_Partitioning_ATPase"/>
</dbReference>
<sequence length="261" mass="28924">MAARVLAVANQKGGVGKTTTALTLSSALGNYGKRTLAVDLDPHVSASIHLRCYPEEMEATVFDLFVHSGPELAAVWSRVRLWEPGKRFEFAPGHKRLSDLEVDLSGRKGKGLLLKRALESVLDEYDYIVLDCPPHLGVLLVNALVAADLLVVPLQTDFMAVHGLKLLFETVGTLNKLRPTPLRYKVLPTMFDARASACRRVLQLLREKLGENMFSTIVHMDTKFREASAQGRTVSDAYPESRGALEYQQLAKEIISHEQKS</sequence>
<proteinExistence type="predicted"/>
<organism evidence="2">
    <name type="scientific">Megalodesulfovibrio gigas</name>
    <name type="common">Desulfovibrio gigas</name>
    <dbReference type="NCBI Taxonomy" id="879"/>
    <lineage>
        <taxon>Bacteria</taxon>
        <taxon>Pseudomonadati</taxon>
        <taxon>Thermodesulfobacteriota</taxon>
        <taxon>Desulfovibrionia</taxon>
        <taxon>Desulfovibrionales</taxon>
        <taxon>Desulfovibrionaceae</taxon>
        <taxon>Megalodesulfovibrio</taxon>
    </lineage>
</organism>
<dbReference type="PIRSF" id="PIRSF009320">
    <property type="entry name" value="Nuc_binding_HP_1000"/>
    <property type="match status" value="1"/>
</dbReference>
<accession>Q2TM60</accession>
<dbReference type="InterPro" id="IPR025669">
    <property type="entry name" value="AAA_dom"/>
</dbReference>